<dbReference type="PANTHER" id="PTHR43649:SF12">
    <property type="entry name" value="DIACETYLCHITOBIOSE BINDING PROTEIN DASA"/>
    <property type="match status" value="1"/>
</dbReference>
<dbReference type="AlphaFoldDB" id="A0A810MW08"/>
<evidence type="ECO:0000256" key="1">
    <source>
        <dbReference type="SAM" id="SignalP"/>
    </source>
</evidence>
<dbReference type="PANTHER" id="PTHR43649">
    <property type="entry name" value="ARABINOSE-BINDING PROTEIN-RELATED"/>
    <property type="match status" value="1"/>
</dbReference>
<evidence type="ECO:0000313" key="3">
    <source>
        <dbReference type="Proteomes" id="UP000680866"/>
    </source>
</evidence>
<dbReference type="PROSITE" id="PS51257">
    <property type="entry name" value="PROKAR_LIPOPROTEIN"/>
    <property type="match status" value="1"/>
</dbReference>
<reference evidence="2" key="1">
    <citation type="submission" date="2020-08" db="EMBL/GenBank/DDBJ databases">
        <title>Whole genome shotgun sequence of Polymorphospora rubra NBRC 101157.</title>
        <authorList>
            <person name="Komaki H."/>
            <person name="Tamura T."/>
        </authorList>
    </citation>
    <scope>NUCLEOTIDE SEQUENCE</scope>
    <source>
        <strain evidence="2">NBRC 101157</strain>
    </source>
</reference>
<dbReference type="RefSeq" id="WP_212823520.1">
    <property type="nucleotide sequence ID" value="NZ_AP023359.1"/>
</dbReference>
<gene>
    <name evidence="2" type="ORF">Prubr_17610</name>
</gene>
<proteinExistence type="predicted"/>
<evidence type="ECO:0000313" key="2">
    <source>
        <dbReference type="EMBL" id="BCJ64740.1"/>
    </source>
</evidence>
<sequence>MTRNHPRARLAVTAAAVAGTVALLAACSPPGAGSGNSAGRADDGGPINLTFWTNLTVSTQAGAIQQQAEQCATQQQDVSVTFEAVPFDSMYPKMVTAFKAGNGPDIMNTIEGGVAAAEAGGFIVPVDDVVESHGKDDFIPSFLHAVGKDDQTWAVPDWALHQEVWYRKDLFQAKGIEIPKSWPELLAAAKQLDDPANGVRGFAVPMGSALVAPQTYYQFLYANGVHTFDPQTGEYALDRDPAKAIEATQFMLDLYQAASPPESRTWTWNDFRTGYAQGKLAMVLDFGAVVGLAAEQNPSMIDNMGVFPLPGPTAEIKPQGSIGGGYFFMVGKSNERREKAAKTLVECMMQPDLAAARTNTRPVFALPATNSAAESATYTGNETVRRFAPEIQTIRENILPEWYRYGMEAGLNQLAGQIEATTFVGDQLQAAAAGNITAEQAFNNINAEMKRLAKVS</sequence>
<dbReference type="InterPro" id="IPR006059">
    <property type="entry name" value="SBP"/>
</dbReference>
<keyword evidence="1" id="KW-0732">Signal</keyword>
<dbReference type="Pfam" id="PF01547">
    <property type="entry name" value="SBP_bac_1"/>
    <property type="match status" value="1"/>
</dbReference>
<accession>A0A810MW08</accession>
<dbReference type="InterPro" id="IPR050490">
    <property type="entry name" value="Bact_solute-bd_prot1"/>
</dbReference>
<dbReference type="SUPFAM" id="SSF53850">
    <property type="entry name" value="Periplasmic binding protein-like II"/>
    <property type="match status" value="1"/>
</dbReference>
<dbReference type="Gene3D" id="3.40.190.10">
    <property type="entry name" value="Periplasmic binding protein-like II"/>
    <property type="match status" value="1"/>
</dbReference>
<keyword evidence="3" id="KW-1185">Reference proteome</keyword>
<protein>
    <submittedName>
        <fullName evidence="2">Uncharacterized protein</fullName>
    </submittedName>
</protein>
<dbReference type="Proteomes" id="UP000680866">
    <property type="component" value="Chromosome"/>
</dbReference>
<feature type="chain" id="PRO_5032480291" evidence="1">
    <location>
        <begin position="26"/>
        <end position="456"/>
    </location>
</feature>
<feature type="signal peptide" evidence="1">
    <location>
        <begin position="1"/>
        <end position="25"/>
    </location>
</feature>
<organism evidence="2 3">
    <name type="scientific">Polymorphospora rubra</name>
    <dbReference type="NCBI Taxonomy" id="338584"/>
    <lineage>
        <taxon>Bacteria</taxon>
        <taxon>Bacillati</taxon>
        <taxon>Actinomycetota</taxon>
        <taxon>Actinomycetes</taxon>
        <taxon>Micromonosporales</taxon>
        <taxon>Micromonosporaceae</taxon>
        <taxon>Polymorphospora</taxon>
    </lineage>
</organism>
<name>A0A810MW08_9ACTN</name>
<dbReference type="EMBL" id="AP023359">
    <property type="protein sequence ID" value="BCJ64740.1"/>
    <property type="molecule type" value="Genomic_DNA"/>
</dbReference>
<dbReference type="KEGG" id="pry:Prubr_17610"/>